<comment type="caution">
    <text evidence="3">The sequence shown here is derived from an EMBL/GenBank/DDBJ whole genome shotgun (WGS) entry which is preliminary data.</text>
</comment>
<keyword evidence="1" id="KW-0732">Signal</keyword>
<proteinExistence type="predicted"/>
<dbReference type="PANTHER" id="PTHR36307">
    <property type="entry name" value="FLAGELLA BASAL BODY P-RING FORMATION PROTEIN FLGA"/>
    <property type="match status" value="1"/>
</dbReference>
<dbReference type="Pfam" id="PF13144">
    <property type="entry name" value="ChapFlgA"/>
    <property type="match status" value="1"/>
</dbReference>
<dbReference type="InterPro" id="IPR017585">
    <property type="entry name" value="SAF_FlgA"/>
</dbReference>
<evidence type="ECO:0000259" key="2">
    <source>
        <dbReference type="Pfam" id="PF13144"/>
    </source>
</evidence>
<dbReference type="Proteomes" id="UP001189757">
    <property type="component" value="Unassembled WGS sequence"/>
</dbReference>
<dbReference type="CDD" id="cd11614">
    <property type="entry name" value="SAF_CpaB_FlgA_like"/>
    <property type="match status" value="1"/>
</dbReference>
<dbReference type="NCBIfam" id="TIGR03170">
    <property type="entry name" value="flgA_cterm"/>
    <property type="match status" value="1"/>
</dbReference>
<protein>
    <recommendedName>
        <fullName evidence="2">Flagella basal body P-ring formation protein FlgA SAF domain-containing protein</fullName>
    </recommendedName>
</protein>
<evidence type="ECO:0000313" key="4">
    <source>
        <dbReference type="Proteomes" id="UP001189757"/>
    </source>
</evidence>
<feature type="domain" description="Flagella basal body P-ring formation protein FlgA SAF" evidence="2">
    <location>
        <begin position="208"/>
        <end position="326"/>
    </location>
</feature>
<feature type="chain" id="PRO_5046137770" description="Flagella basal body P-ring formation protein FlgA SAF domain-containing protein" evidence="1">
    <location>
        <begin position="30"/>
        <end position="329"/>
    </location>
</feature>
<evidence type="ECO:0000313" key="3">
    <source>
        <dbReference type="EMBL" id="CAJ0822609.1"/>
    </source>
</evidence>
<feature type="signal peptide" evidence="1">
    <location>
        <begin position="1"/>
        <end position="29"/>
    </location>
</feature>
<dbReference type="PANTHER" id="PTHR36307:SF1">
    <property type="entry name" value="FLAGELLA BASAL BODY P-RING FORMATION PROTEIN FLGA"/>
    <property type="match status" value="1"/>
</dbReference>
<dbReference type="InterPro" id="IPR039246">
    <property type="entry name" value="Flagellar_FlgA"/>
</dbReference>
<keyword evidence="4" id="KW-1185">Reference proteome</keyword>
<accession>A0ABM9KDD5</accession>
<dbReference type="Gene3D" id="2.30.30.760">
    <property type="match status" value="1"/>
</dbReference>
<reference evidence="3 4" key="1">
    <citation type="submission" date="2023-07" db="EMBL/GenBank/DDBJ databases">
        <authorList>
            <person name="Peeters C."/>
        </authorList>
    </citation>
    <scope>NUCLEOTIDE SEQUENCE [LARGE SCALE GENOMIC DNA]</scope>
    <source>
        <strain evidence="3 4">LMG 18101</strain>
    </source>
</reference>
<evidence type="ECO:0000256" key="1">
    <source>
        <dbReference type="SAM" id="SignalP"/>
    </source>
</evidence>
<gene>
    <name evidence="3" type="ORF">LMG18101_05093</name>
</gene>
<dbReference type="EMBL" id="CATZLL010000024">
    <property type="protein sequence ID" value="CAJ0822609.1"/>
    <property type="molecule type" value="Genomic_DNA"/>
</dbReference>
<name>A0ABM9KDD5_9RALS</name>
<sequence length="329" mass="36373">MIACAPLRLTRFVVAMLVVMGSVPTHVFADPGAHVALHEHVQVRRANVTLNDVAQLRARDVKTLRQLMALSIGPAPRPGESIVLDAKTIARFVQRRLELTGDAVEWDGAERVRIERAVQPLFGAQLQMTARQRLESWLRGRYERFSVSSGQNVDDISVPAGDVDLRVRELSDNQLPTPRMVVWVEVWVAGEFVRVVSVAFDVNVYQAAWVARHDVRAGDALRTADFERREIDVTKLGTAPVAAIPEGWRARHSVMAGAPLLEAAMQPIPVIARGQTVVLRSRVGMISLETRAEALQDGWPGRPVQVRMLAGRYPVRGQVMEDGAVELGQ</sequence>
<organism evidence="3 4">
    <name type="scientific">Ralstonia flaminis</name>
    <dbReference type="NCBI Taxonomy" id="3058597"/>
    <lineage>
        <taxon>Bacteria</taxon>
        <taxon>Pseudomonadati</taxon>
        <taxon>Pseudomonadota</taxon>
        <taxon>Betaproteobacteria</taxon>
        <taxon>Burkholderiales</taxon>
        <taxon>Burkholderiaceae</taxon>
        <taxon>Ralstonia</taxon>
    </lineage>
</organism>